<gene>
    <name evidence="1" type="ORF">F4Y08_12060</name>
</gene>
<dbReference type="InterPro" id="IPR006311">
    <property type="entry name" value="TAT_signal"/>
</dbReference>
<comment type="caution">
    <text evidence="1">The sequence shown here is derived from an EMBL/GenBank/DDBJ whole genome shotgun (WGS) entry which is preliminary data.</text>
</comment>
<dbReference type="EMBL" id="VXPY01000085">
    <property type="protein sequence ID" value="MYD91048.1"/>
    <property type="molecule type" value="Genomic_DNA"/>
</dbReference>
<accession>A0A6B1DUY0</accession>
<evidence type="ECO:0008006" key="2">
    <source>
        <dbReference type="Google" id="ProtNLM"/>
    </source>
</evidence>
<dbReference type="PROSITE" id="PS51257">
    <property type="entry name" value="PROKAR_LIPOPROTEIN"/>
    <property type="match status" value="1"/>
</dbReference>
<evidence type="ECO:0000313" key="1">
    <source>
        <dbReference type="EMBL" id="MYD91048.1"/>
    </source>
</evidence>
<dbReference type="PROSITE" id="PS51318">
    <property type="entry name" value="TAT"/>
    <property type="match status" value="1"/>
</dbReference>
<dbReference type="AlphaFoldDB" id="A0A6B1DUY0"/>
<dbReference type="InterPro" id="IPR050490">
    <property type="entry name" value="Bact_solute-bd_prot1"/>
</dbReference>
<name>A0A6B1DUY0_9CHLR</name>
<reference evidence="1" key="1">
    <citation type="submission" date="2019-09" db="EMBL/GenBank/DDBJ databases">
        <title>Characterisation of the sponge microbiome using genome-centric metagenomics.</title>
        <authorList>
            <person name="Engelberts J.P."/>
            <person name="Robbins S.J."/>
            <person name="De Goeij J.M."/>
            <person name="Aranda M."/>
            <person name="Bell S.C."/>
            <person name="Webster N.S."/>
        </authorList>
    </citation>
    <scope>NUCLEOTIDE SEQUENCE</scope>
    <source>
        <strain evidence="1">SB0662_bin_9</strain>
    </source>
</reference>
<sequence>MGRDLTRRDFLRLSGAAAGITALAACAPGAPGDGTGVAQAEQAVIRYAGLEGMGGTVERFILPWLEEVGYGWERGSFGQQELTDKIMQSVATDTYLADVFQFPSNARSDVINAGALYPIPDFVLDAIDFDDVLPSIVGTLSWGGQVYALPYDGDIHYSSFRKDLFADSAIAADFESKTGYQLDPESGAKTWDEWRAIAEHFTGWDWNGNGEEDDYGIATMNKRGDTLWWGFHSRATAYAKHPDDPSYFIDIDTGEARVNNPGFVRALTEWVEENQNWSPPGGTGFTYGDSLNAMNGGRVVQTYNWDAVTTAAAGEFSVIQGKQGYNHLPGSHEVYNHKEGGWEAFAEPSAAPFLAFGGWVIAVSALTDDSVIEQVWNMAIELTKPESGIWFVTNLTGCSPYRFSQLEAVDEFANGPLQLGEEVAVDYLNAAKATLDHPNAVTDQAFGGWVQYRDALELGVSKAMANEIDPQGAMDEVAAAFDEISDRMGGKERQAELYRLTLGL</sequence>
<dbReference type="PANTHER" id="PTHR43649:SF12">
    <property type="entry name" value="DIACETYLCHITOBIOSE BINDING PROTEIN DASA"/>
    <property type="match status" value="1"/>
</dbReference>
<organism evidence="1">
    <name type="scientific">Caldilineaceae bacterium SB0662_bin_9</name>
    <dbReference type="NCBI Taxonomy" id="2605258"/>
    <lineage>
        <taxon>Bacteria</taxon>
        <taxon>Bacillati</taxon>
        <taxon>Chloroflexota</taxon>
        <taxon>Caldilineae</taxon>
        <taxon>Caldilineales</taxon>
        <taxon>Caldilineaceae</taxon>
    </lineage>
</organism>
<proteinExistence type="predicted"/>
<dbReference type="Gene3D" id="3.40.190.10">
    <property type="entry name" value="Periplasmic binding protein-like II"/>
    <property type="match status" value="2"/>
</dbReference>
<dbReference type="SUPFAM" id="SSF53850">
    <property type="entry name" value="Periplasmic binding protein-like II"/>
    <property type="match status" value="1"/>
</dbReference>
<protein>
    <recommendedName>
        <fullName evidence="2">Extracellular solute-binding protein</fullName>
    </recommendedName>
</protein>
<dbReference type="PANTHER" id="PTHR43649">
    <property type="entry name" value="ARABINOSE-BINDING PROTEIN-RELATED"/>
    <property type="match status" value="1"/>
</dbReference>